<protein>
    <recommendedName>
        <fullName evidence="1">Primase C-terminal 1 domain-containing protein</fullName>
    </recommendedName>
</protein>
<reference evidence="3" key="1">
    <citation type="journal article" date="2019" name="Int. J. Syst. Evol. Microbiol.">
        <title>The Global Catalogue of Microorganisms (GCM) 10K type strain sequencing project: providing services to taxonomists for standard genome sequencing and annotation.</title>
        <authorList>
            <consortium name="The Broad Institute Genomics Platform"/>
            <consortium name="The Broad Institute Genome Sequencing Center for Infectious Disease"/>
            <person name="Wu L."/>
            <person name="Ma J."/>
        </authorList>
    </citation>
    <scope>NUCLEOTIDE SEQUENCE [LARGE SCALE GENOMIC DNA]</scope>
    <source>
        <strain evidence="3">JCM 17804</strain>
    </source>
</reference>
<dbReference type="Pfam" id="PF08708">
    <property type="entry name" value="PriCT_1"/>
    <property type="match status" value="1"/>
</dbReference>
<keyword evidence="3" id="KW-1185">Reference proteome</keyword>
<sequence>MSAPTTEQWEQMWLPLWPLASDELRSGIYRMSRESALGLQYIEANPQAVSNLLVVDIDHPDALLRSVEQRRDWLPNAVVENPENGHAHAVWALAEPVTRTEYARRKPLAYAAAVTEGLRRSVEGDAAYSGLMTKNPTHDAWAAWWMTDHLYSLNELEHFLDRFMPPESWRRTRRKKPVGLGRNCSIFETARTWAYREIRHHWGDPAGLAMAIDLEVHRLNGEFAEPLPVNEASQIAASIHRWIVTESRMWRDGPVVYEATFSTIQSARGKKSGAARSRAGRNRIMEALK</sequence>
<dbReference type="EMBL" id="BAABGJ010000064">
    <property type="protein sequence ID" value="GAA4350239.1"/>
    <property type="molecule type" value="Genomic_DNA"/>
</dbReference>
<accession>A0ABP8I3C7</accession>
<dbReference type="Pfam" id="PF03090">
    <property type="entry name" value="Replicase"/>
    <property type="match status" value="1"/>
</dbReference>
<feature type="domain" description="Primase C-terminal 1" evidence="1">
    <location>
        <begin position="180"/>
        <end position="242"/>
    </location>
</feature>
<dbReference type="Gene3D" id="1.10.340.50">
    <property type="match status" value="1"/>
</dbReference>
<dbReference type="InterPro" id="IPR014820">
    <property type="entry name" value="PriCT_1"/>
</dbReference>
<organism evidence="2 3">
    <name type="scientific">Variovorax defluvii</name>
    <dbReference type="NCBI Taxonomy" id="913761"/>
    <lineage>
        <taxon>Bacteria</taxon>
        <taxon>Pseudomonadati</taxon>
        <taxon>Pseudomonadota</taxon>
        <taxon>Betaproteobacteria</taxon>
        <taxon>Burkholderiales</taxon>
        <taxon>Comamonadaceae</taxon>
        <taxon>Variovorax</taxon>
    </lineage>
</organism>
<evidence type="ECO:0000259" key="1">
    <source>
        <dbReference type="Pfam" id="PF08708"/>
    </source>
</evidence>
<gene>
    <name evidence="2" type="ORF">GCM10023165_37590</name>
</gene>
<dbReference type="RefSeq" id="WP_345026473.1">
    <property type="nucleotide sequence ID" value="NZ_BAABGJ010000064.1"/>
</dbReference>
<dbReference type="InterPro" id="IPR004322">
    <property type="entry name" value="Plasmid_replicase_bac"/>
</dbReference>
<name>A0ABP8I3C7_9BURK</name>
<dbReference type="Proteomes" id="UP001500975">
    <property type="component" value="Unassembled WGS sequence"/>
</dbReference>
<proteinExistence type="predicted"/>
<comment type="caution">
    <text evidence="2">The sequence shown here is derived from an EMBL/GenBank/DDBJ whole genome shotgun (WGS) entry which is preliminary data.</text>
</comment>
<evidence type="ECO:0000313" key="3">
    <source>
        <dbReference type="Proteomes" id="UP001500975"/>
    </source>
</evidence>
<evidence type="ECO:0000313" key="2">
    <source>
        <dbReference type="EMBL" id="GAA4350239.1"/>
    </source>
</evidence>